<protein>
    <submittedName>
        <fullName evidence="2">Uncharacterized protein</fullName>
    </submittedName>
</protein>
<sequence>MYQALRGVGNVASILNEMFCNGKIPQEENKKHKTNRIAQLIAKKRSRLARMAHDKATSQVLRYHMKEKNRKKKATQKSKTSSKFKKNNGTNKKSTLLNKHSTIERDNHKHKFVPERSKLRKYRTRQSLREMCDSSSPSNNSLDAPSTSTGITSSNNAVFRVIEQDSDEDVPPNNCTENGGSEENNFVNILPTPLNGTHDMYINVLEMTNNNSNANVVTVRNDDYGQASTSNRSNNSILAHECVSNGCMALFEENCASTSNNMSCSGVRRASCSAENFVRTDSYNAYCNESESDTDYEYDYRTPVKKRRTVSASDSGCGTGPCSSTSPYPIRNTRNHQECSSNDFYNNERDSEDEFNYEKFKKRVSKARVNIRKHIGVDSDSN</sequence>
<gene>
    <name evidence="2" type="ORF">Zmor_021903</name>
</gene>
<dbReference type="Proteomes" id="UP001168821">
    <property type="component" value="Unassembled WGS sequence"/>
</dbReference>
<dbReference type="EMBL" id="JALNTZ010000006">
    <property type="protein sequence ID" value="KAJ3650201.1"/>
    <property type="molecule type" value="Genomic_DNA"/>
</dbReference>
<organism evidence="2 3">
    <name type="scientific">Zophobas morio</name>
    <dbReference type="NCBI Taxonomy" id="2755281"/>
    <lineage>
        <taxon>Eukaryota</taxon>
        <taxon>Metazoa</taxon>
        <taxon>Ecdysozoa</taxon>
        <taxon>Arthropoda</taxon>
        <taxon>Hexapoda</taxon>
        <taxon>Insecta</taxon>
        <taxon>Pterygota</taxon>
        <taxon>Neoptera</taxon>
        <taxon>Endopterygota</taxon>
        <taxon>Coleoptera</taxon>
        <taxon>Polyphaga</taxon>
        <taxon>Cucujiformia</taxon>
        <taxon>Tenebrionidae</taxon>
        <taxon>Zophobas</taxon>
    </lineage>
</organism>
<feature type="compositionally biased region" description="Polar residues" evidence="1">
    <location>
        <begin position="133"/>
        <end position="152"/>
    </location>
</feature>
<feature type="region of interest" description="Disordered" evidence="1">
    <location>
        <begin position="64"/>
        <end position="100"/>
    </location>
</feature>
<evidence type="ECO:0000313" key="3">
    <source>
        <dbReference type="Proteomes" id="UP001168821"/>
    </source>
</evidence>
<keyword evidence="3" id="KW-1185">Reference proteome</keyword>
<evidence type="ECO:0000313" key="2">
    <source>
        <dbReference type="EMBL" id="KAJ3650201.1"/>
    </source>
</evidence>
<reference evidence="2" key="1">
    <citation type="journal article" date="2023" name="G3 (Bethesda)">
        <title>Whole genome assemblies of Zophobas morio and Tenebrio molitor.</title>
        <authorList>
            <person name="Kaur S."/>
            <person name="Stinson S.A."/>
            <person name="diCenzo G.C."/>
        </authorList>
    </citation>
    <scope>NUCLEOTIDE SEQUENCE</scope>
    <source>
        <strain evidence="2">QUZm001</strain>
    </source>
</reference>
<comment type="caution">
    <text evidence="2">The sequence shown here is derived from an EMBL/GenBank/DDBJ whole genome shotgun (WGS) entry which is preliminary data.</text>
</comment>
<accession>A0AA38I901</accession>
<dbReference type="AlphaFoldDB" id="A0AA38I901"/>
<feature type="compositionally biased region" description="Basic residues" evidence="1">
    <location>
        <begin position="64"/>
        <end position="86"/>
    </location>
</feature>
<name>A0AA38I901_9CUCU</name>
<evidence type="ECO:0000256" key="1">
    <source>
        <dbReference type="SAM" id="MobiDB-lite"/>
    </source>
</evidence>
<feature type="region of interest" description="Disordered" evidence="1">
    <location>
        <begin position="125"/>
        <end position="152"/>
    </location>
</feature>
<proteinExistence type="predicted"/>